<dbReference type="GO" id="GO:0003677">
    <property type="term" value="F:DNA binding"/>
    <property type="evidence" value="ECO:0007669"/>
    <property type="project" value="UniProtKB-KW"/>
</dbReference>
<evidence type="ECO:0000259" key="3">
    <source>
        <dbReference type="Pfam" id="PF08646"/>
    </source>
</evidence>
<dbReference type="GO" id="GO:0010212">
    <property type="term" value="P:response to ionizing radiation"/>
    <property type="evidence" value="ECO:0007669"/>
    <property type="project" value="TreeGrafter"/>
</dbReference>
<sequence length="789" mass="89338">MENDVKSEYQRISDKISYDDFLKRIEDMKKDYEDVSFMDELDIARMIVGEYIDEENVPLAKDNELRKISELETGLHDISITGRIMRISNAKAFVTKKGKEGKVQNIMLADDTGEIRVVLWTDNIKQLKNFSEGDIVKINNVEIKDGYRSEEAHLQGRSTIEKVEGEEADNLPEYAEKITKIADIKGEMQVNVIARVVRISRIRTYNSNGREGQFITLDLKDDTGSISLTLWNKDVEIINEIELKEGDSIKILGAQSRVRNDEVNLTHSWIGRIIKDNFDVPEYKEEVMKIGDAHEMKNVTLMGVVSKIQDAITFQRSDGSAGSVKSIVISDDTGSIKITLWNDDTKLDINKGDILKITGGNIEFDDYSETGYRVNTGWSSKIVINPEEDAGLKEVLEEHKKELEPIKIEDLHKLEDEGEEVDIIGRMMDLYDANEFQRADGTTGLVRSVKIADDTGTVRASLWDDKAKLRLNRGDLVKIENAKTRFRDDSVELSIGKTVRIIKISENDAQSLPPIDELEGEMYKPIKISALENIKSERDEVGIIGRIINLYDVNEFQRSNGTMGMVRTVELADDTGSVRASFWDEKAEMGLNRGDVIWIKNARPRFRNDTVELSVGRATMVIKPKDEDIAALPSLEEIEESIYKTKKIEELTEDDKNIKLSGQIIEAYGDRILYEMCPNCNKRVEYVDDAFVCDFCGEEIQQPNYLMIVPCVIEDDSGTVRTTFFRKQAEELIGMTTEKANEVIMTTADEGSLAGKVEDLIGSEITVIADASFDEYNEEIRLIAKKIVK</sequence>
<organism evidence="4 5">
    <name type="scientific">Methanobacterium bryantii</name>
    <dbReference type="NCBI Taxonomy" id="2161"/>
    <lineage>
        <taxon>Archaea</taxon>
        <taxon>Methanobacteriati</taxon>
        <taxon>Methanobacteriota</taxon>
        <taxon>Methanomada group</taxon>
        <taxon>Methanobacteria</taxon>
        <taxon>Methanobacteriales</taxon>
        <taxon>Methanobacteriaceae</taxon>
        <taxon>Methanobacterium</taxon>
    </lineage>
</organism>
<dbReference type="SUPFAM" id="SSF50249">
    <property type="entry name" value="Nucleic acid-binding proteins"/>
    <property type="match status" value="6"/>
</dbReference>
<dbReference type="Proteomes" id="UP000217784">
    <property type="component" value="Unassembled WGS sequence"/>
</dbReference>
<dbReference type="InterPro" id="IPR013955">
    <property type="entry name" value="Rep_factor-A_C"/>
</dbReference>
<evidence type="ECO:0000313" key="4">
    <source>
        <dbReference type="EMBL" id="PAV03095.1"/>
    </source>
</evidence>
<accession>A0A2A2H174</accession>
<reference evidence="4 5" key="1">
    <citation type="journal article" date="2017" name="BMC Genomics">
        <title>Genomic analysis of methanogenic archaea reveals a shift towards energy conservation.</title>
        <authorList>
            <person name="Gilmore S.P."/>
            <person name="Henske J.K."/>
            <person name="Sexton J.A."/>
            <person name="Solomon K.V."/>
            <person name="Seppala S."/>
            <person name="Yoo J.I."/>
            <person name="Huyett L.M."/>
            <person name="Pressman A."/>
            <person name="Cogan J.Z."/>
            <person name="Kivenson V."/>
            <person name="Peng X."/>
            <person name="Tan Y."/>
            <person name="Valentine D.L."/>
            <person name="O'Malley M.A."/>
        </authorList>
    </citation>
    <scope>NUCLEOTIDE SEQUENCE [LARGE SCALE GENOMIC DNA]</scope>
    <source>
        <strain evidence="4 5">M.o.H.</strain>
    </source>
</reference>
<keyword evidence="5" id="KW-1185">Reference proteome</keyword>
<comment type="caution">
    <text evidence="4">The sequence shown here is derived from an EMBL/GenBank/DDBJ whole genome shotgun (WGS) entry which is preliminary data.</text>
</comment>
<dbReference type="InterPro" id="IPR051231">
    <property type="entry name" value="SOSS-B"/>
</dbReference>
<dbReference type="PANTHER" id="PTHR13356:SF0">
    <property type="entry name" value="SOSS COMPLEX SUBUNIT B HOMOLOG"/>
    <property type="match status" value="1"/>
</dbReference>
<evidence type="ECO:0000256" key="1">
    <source>
        <dbReference type="ARBA" id="ARBA00023125"/>
    </source>
</evidence>
<proteinExistence type="predicted"/>
<dbReference type="CDD" id="cd04491">
    <property type="entry name" value="SoSSB_OBF"/>
    <property type="match status" value="5"/>
</dbReference>
<dbReference type="PANTHER" id="PTHR13356">
    <property type="entry name" value="OB FOLD NUCLEIC ACID BINDING PROTEIN-RELATED"/>
    <property type="match status" value="1"/>
</dbReference>
<protein>
    <submittedName>
        <fullName evidence="4">Replication protein A</fullName>
    </submittedName>
</protein>
<dbReference type="AlphaFoldDB" id="A0A2A2H174"/>
<dbReference type="InterPro" id="IPR012340">
    <property type="entry name" value="NA-bd_OB-fold"/>
</dbReference>
<feature type="domain" description="OB" evidence="2">
    <location>
        <begin position="299"/>
        <end position="366"/>
    </location>
</feature>
<feature type="domain" description="OB" evidence="2">
    <location>
        <begin position="79"/>
        <end position="139"/>
    </location>
</feature>
<keyword evidence="1" id="KW-0238">DNA-binding</keyword>
<dbReference type="OrthoDB" id="6262at2157"/>
<dbReference type="GO" id="GO:0000724">
    <property type="term" value="P:double-strand break repair via homologous recombination"/>
    <property type="evidence" value="ECO:0007669"/>
    <property type="project" value="TreeGrafter"/>
</dbReference>
<gene>
    <name evidence="4" type="ORF">ASJ80_07445</name>
</gene>
<evidence type="ECO:0000259" key="2">
    <source>
        <dbReference type="Pfam" id="PF01336"/>
    </source>
</evidence>
<dbReference type="Pfam" id="PF01336">
    <property type="entry name" value="tRNA_anti-codon"/>
    <property type="match status" value="2"/>
</dbReference>
<dbReference type="RefSeq" id="WP_069583796.1">
    <property type="nucleotide sequence ID" value="NZ_LMVM01000040.1"/>
</dbReference>
<feature type="domain" description="Replication factor A C-terminal" evidence="3">
    <location>
        <begin position="660"/>
        <end position="782"/>
    </location>
</feature>
<dbReference type="EMBL" id="LMVM01000040">
    <property type="protein sequence ID" value="PAV03095.1"/>
    <property type="molecule type" value="Genomic_DNA"/>
</dbReference>
<evidence type="ECO:0000313" key="5">
    <source>
        <dbReference type="Proteomes" id="UP000217784"/>
    </source>
</evidence>
<dbReference type="Pfam" id="PF08646">
    <property type="entry name" value="Rep_fac-A_C"/>
    <property type="match status" value="1"/>
</dbReference>
<dbReference type="Gene3D" id="2.40.50.140">
    <property type="entry name" value="Nucleic acid-binding proteins"/>
    <property type="match status" value="6"/>
</dbReference>
<dbReference type="InterPro" id="IPR004365">
    <property type="entry name" value="NA-bd_OB_tRNA"/>
</dbReference>
<name>A0A2A2H174_METBR</name>